<keyword evidence="3" id="KW-0479">Metal-binding</keyword>
<keyword evidence="11" id="KW-1185">Reference proteome</keyword>
<dbReference type="InParanoid" id="A0A165FHF1"/>
<keyword evidence="8" id="KW-1133">Transmembrane helix</keyword>
<accession>A0A165FHF1</accession>
<keyword evidence="2" id="KW-0645">Protease</keyword>
<evidence type="ECO:0000256" key="6">
    <source>
        <dbReference type="ARBA" id="ARBA00023049"/>
    </source>
</evidence>
<evidence type="ECO:0000256" key="1">
    <source>
        <dbReference type="ARBA" id="ARBA00001947"/>
    </source>
</evidence>
<protein>
    <recommendedName>
        <fullName evidence="9">Peptidase M48 domain-containing protein</fullName>
    </recommendedName>
</protein>
<dbReference type="InterPro" id="IPR001915">
    <property type="entry name" value="Peptidase_M48"/>
</dbReference>
<evidence type="ECO:0000256" key="5">
    <source>
        <dbReference type="ARBA" id="ARBA00022833"/>
    </source>
</evidence>
<evidence type="ECO:0000256" key="3">
    <source>
        <dbReference type="ARBA" id="ARBA00022723"/>
    </source>
</evidence>
<reference evidence="10 11" key="1">
    <citation type="journal article" date="2016" name="Mol. Biol. Evol.">
        <title>Comparative Genomics of Early-Diverging Mushroom-Forming Fungi Provides Insights into the Origins of Lignocellulose Decay Capabilities.</title>
        <authorList>
            <person name="Nagy L.G."/>
            <person name="Riley R."/>
            <person name="Tritt A."/>
            <person name="Adam C."/>
            <person name="Daum C."/>
            <person name="Floudas D."/>
            <person name="Sun H."/>
            <person name="Yadav J.S."/>
            <person name="Pangilinan J."/>
            <person name="Larsson K.H."/>
            <person name="Matsuura K."/>
            <person name="Barry K."/>
            <person name="Labutti K."/>
            <person name="Kuo R."/>
            <person name="Ohm R.A."/>
            <person name="Bhattacharya S.S."/>
            <person name="Shirouzu T."/>
            <person name="Yoshinaga Y."/>
            <person name="Martin F.M."/>
            <person name="Grigoriev I.V."/>
            <person name="Hibbett D.S."/>
        </authorList>
    </citation>
    <scope>NUCLEOTIDE SEQUENCE [LARGE SCALE GENOMIC DNA]</scope>
    <source>
        <strain evidence="10 11">HHB12029</strain>
    </source>
</reference>
<dbReference type="EMBL" id="KV426084">
    <property type="protein sequence ID" value="KZV89001.1"/>
    <property type="molecule type" value="Genomic_DNA"/>
</dbReference>
<organism evidence="10 11">
    <name type="scientific">Exidia glandulosa HHB12029</name>
    <dbReference type="NCBI Taxonomy" id="1314781"/>
    <lineage>
        <taxon>Eukaryota</taxon>
        <taxon>Fungi</taxon>
        <taxon>Dikarya</taxon>
        <taxon>Basidiomycota</taxon>
        <taxon>Agaricomycotina</taxon>
        <taxon>Agaricomycetes</taxon>
        <taxon>Auriculariales</taxon>
        <taxon>Exidiaceae</taxon>
        <taxon>Exidia</taxon>
    </lineage>
</organism>
<dbReference type="GO" id="GO:0034982">
    <property type="term" value="P:mitochondrial protein processing"/>
    <property type="evidence" value="ECO:0007669"/>
    <property type="project" value="TreeGrafter"/>
</dbReference>
<dbReference type="Pfam" id="PF01435">
    <property type="entry name" value="Peptidase_M48"/>
    <property type="match status" value="1"/>
</dbReference>
<dbReference type="OrthoDB" id="7464992at2759"/>
<evidence type="ECO:0000256" key="7">
    <source>
        <dbReference type="SAM" id="MobiDB-lite"/>
    </source>
</evidence>
<feature type="compositionally biased region" description="Basic and acidic residues" evidence="7">
    <location>
        <begin position="536"/>
        <end position="545"/>
    </location>
</feature>
<evidence type="ECO:0000256" key="4">
    <source>
        <dbReference type="ARBA" id="ARBA00022801"/>
    </source>
</evidence>
<keyword evidence="5" id="KW-0862">Zinc</keyword>
<dbReference type="PANTHER" id="PTHR22726:SF18">
    <property type="entry name" value="PEPTIDASE M48 DOMAIN-CONTAINING PROTEIN"/>
    <property type="match status" value="1"/>
</dbReference>
<dbReference type="AlphaFoldDB" id="A0A165FHF1"/>
<name>A0A165FHF1_EXIGL</name>
<evidence type="ECO:0000313" key="11">
    <source>
        <dbReference type="Proteomes" id="UP000077266"/>
    </source>
</evidence>
<dbReference type="GO" id="GO:0004222">
    <property type="term" value="F:metalloendopeptidase activity"/>
    <property type="evidence" value="ECO:0007669"/>
    <property type="project" value="InterPro"/>
</dbReference>
<dbReference type="GO" id="GO:0005743">
    <property type="term" value="C:mitochondrial inner membrane"/>
    <property type="evidence" value="ECO:0007669"/>
    <property type="project" value="TreeGrafter"/>
</dbReference>
<keyword evidence="6" id="KW-0482">Metalloprotease</keyword>
<keyword evidence="4" id="KW-0378">Hydrolase</keyword>
<evidence type="ECO:0000256" key="8">
    <source>
        <dbReference type="SAM" id="Phobius"/>
    </source>
</evidence>
<sequence>MHANQKRFYSIQRVSVYVNVEPGTSTPNSVGIGINGPGGVRFTTLSISTRPTPIRRPVSGGDCVQIQKRTFKATSKCEGAPLFVWLAGALKSSSALGLVHTITRVAMTLVPFTLIKLKLVSKFLTKLPAEDPKRAKLTHQLHVSRKLIIALFVVPASVFWAALMASLERTPLTGRWRLILMSPQEEDDVSKQLQGPGWYNAVADILLSNSEGKMPKVVPVSDWRYKWVDETLRQLESFLPVFRDEAAYAETFAQQRTFPTPPPSRFPLVPRPRISQLLHCFLSESSINAVLGSPKEKDADVDAAHSILGPPYNLLLVDKPDTSNGFSYGFGGHGAAGIVVFSGFLDEILQSTTMQAPAPTPSPPALQEKNGWSSYLGLGTAPVPAQAPDPVPTAEQTAQLAVLLAHEISHLMLAHHLETLSNSTIFAPGVLGIFGDVFRTILFPLTMLFGPFVNDAVANMTKVSRSEILEGHEACFNRKLEIEADIVSARILAYAGFDPRIAVEFWESRLGPADHAHDKKPKHTGAGHFWRGGSSKKRDTHPVREERIQRLKAELARWEAEWKPRLSLKNLSPSPST</sequence>
<dbReference type="InterPro" id="IPR051156">
    <property type="entry name" value="Mito/Outer_Membr_Metalloprot"/>
</dbReference>
<dbReference type="GO" id="GO:0046872">
    <property type="term" value="F:metal ion binding"/>
    <property type="evidence" value="ECO:0007669"/>
    <property type="project" value="UniProtKB-KW"/>
</dbReference>
<dbReference type="Proteomes" id="UP000077266">
    <property type="component" value="Unassembled WGS sequence"/>
</dbReference>
<evidence type="ECO:0000313" key="10">
    <source>
        <dbReference type="EMBL" id="KZV89001.1"/>
    </source>
</evidence>
<dbReference type="PANTHER" id="PTHR22726">
    <property type="entry name" value="METALLOENDOPEPTIDASE OMA1"/>
    <property type="match status" value="1"/>
</dbReference>
<proteinExistence type="predicted"/>
<feature type="domain" description="Peptidase M48" evidence="9">
    <location>
        <begin position="308"/>
        <end position="553"/>
    </location>
</feature>
<evidence type="ECO:0000259" key="9">
    <source>
        <dbReference type="Pfam" id="PF01435"/>
    </source>
</evidence>
<evidence type="ECO:0000256" key="2">
    <source>
        <dbReference type="ARBA" id="ARBA00022670"/>
    </source>
</evidence>
<feature type="region of interest" description="Disordered" evidence="7">
    <location>
        <begin position="514"/>
        <end position="545"/>
    </location>
</feature>
<keyword evidence="8" id="KW-0812">Transmembrane</keyword>
<gene>
    <name evidence="10" type="ORF">EXIGLDRAFT_797301</name>
</gene>
<keyword evidence="8" id="KW-0472">Membrane</keyword>
<feature type="transmembrane region" description="Helical" evidence="8">
    <location>
        <begin position="147"/>
        <end position="167"/>
    </location>
</feature>
<comment type="cofactor">
    <cofactor evidence="1">
        <name>Zn(2+)</name>
        <dbReference type="ChEBI" id="CHEBI:29105"/>
    </cofactor>
</comment>
<dbReference type="GO" id="GO:0006515">
    <property type="term" value="P:protein quality control for misfolded or incompletely synthesized proteins"/>
    <property type="evidence" value="ECO:0007669"/>
    <property type="project" value="TreeGrafter"/>
</dbReference>